<organism evidence="2 3">
    <name type="scientific">Phlebiopsis gigantea (strain 11061_1 CR5-6)</name>
    <name type="common">White-rot fungus</name>
    <name type="synonym">Peniophora gigantea</name>
    <dbReference type="NCBI Taxonomy" id="745531"/>
    <lineage>
        <taxon>Eukaryota</taxon>
        <taxon>Fungi</taxon>
        <taxon>Dikarya</taxon>
        <taxon>Basidiomycota</taxon>
        <taxon>Agaricomycotina</taxon>
        <taxon>Agaricomycetes</taxon>
        <taxon>Polyporales</taxon>
        <taxon>Phanerochaetaceae</taxon>
        <taxon>Phlebiopsis</taxon>
    </lineage>
</organism>
<feature type="region of interest" description="Disordered" evidence="1">
    <location>
        <begin position="33"/>
        <end position="128"/>
    </location>
</feature>
<feature type="compositionally biased region" description="Low complexity" evidence="1">
    <location>
        <begin position="99"/>
        <end position="109"/>
    </location>
</feature>
<feature type="compositionally biased region" description="Low complexity" evidence="1">
    <location>
        <begin position="59"/>
        <end position="75"/>
    </location>
</feature>
<sequence length="260" mass="28473">MERAHSWAGHYNPYFAGATPLYASPIVEEGHMFPFGQDYPVSSSPPRSLAPSHDRASATRLDSPSSSRTRDSLSSGVTQSIATPPNPPSDHGEGDQINQSLQSSFSSSLDRFGSPPDHLTLSEHHDPKIVLKPGLSSVSRLSMLSNSNQTLSPYTRPLEHFAVRSGPPREPASSGSGSAAERQPVKAKRKRTFFLGKKSQSTTQPVTPASESRVVSPTPMSDFDASDMDRYFRAREELVPSYPDIHPTHARQRSRYTNDN</sequence>
<feature type="region of interest" description="Disordered" evidence="1">
    <location>
        <begin position="240"/>
        <end position="260"/>
    </location>
</feature>
<name>A0A0C3S9J3_PHLG1</name>
<proteinExistence type="predicted"/>
<dbReference type="EMBL" id="KN840481">
    <property type="protein sequence ID" value="KIP08337.1"/>
    <property type="molecule type" value="Genomic_DNA"/>
</dbReference>
<evidence type="ECO:0000313" key="3">
    <source>
        <dbReference type="Proteomes" id="UP000053257"/>
    </source>
</evidence>
<keyword evidence="3" id="KW-1185">Reference proteome</keyword>
<reference evidence="2 3" key="1">
    <citation type="journal article" date="2014" name="PLoS Genet.">
        <title>Analysis of the Phlebiopsis gigantea genome, transcriptome and secretome provides insight into its pioneer colonization strategies of wood.</title>
        <authorList>
            <person name="Hori C."/>
            <person name="Ishida T."/>
            <person name="Igarashi K."/>
            <person name="Samejima M."/>
            <person name="Suzuki H."/>
            <person name="Master E."/>
            <person name="Ferreira P."/>
            <person name="Ruiz-Duenas F.J."/>
            <person name="Held B."/>
            <person name="Canessa P."/>
            <person name="Larrondo L.F."/>
            <person name="Schmoll M."/>
            <person name="Druzhinina I.S."/>
            <person name="Kubicek C.P."/>
            <person name="Gaskell J.A."/>
            <person name="Kersten P."/>
            <person name="St John F."/>
            <person name="Glasner J."/>
            <person name="Sabat G."/>
            <person name="Splinter BonDurant S."/>
            <person name="Syed K."/>
            <person name="Yadav J."/>
            <person name="Mgbeahuruike A.C."/>
            <person name="Kovalchuk A."/>
            <person name="Asiegbu F.O."/>
            <person name="Lackner G."/>
            <person name="Hoffmeister D."/>
            <person name="Rencoret J."/>
            <person name="Gutierrez A."/>
            <person name="Sun H."/>
            <person name="Lindquist E."/>
            <person name="Barry K."/>
            <person name="Riley R."/>
            <person name="Grigoriev I.V."/>
            <person name="Henrissat B."/>
            <person name="Kues U."/>
            <person name="Berka R.M."/>
            <person name="Martinez A.T."/>
            <person name="Covert S.F."/>
            <person name="Blanchette R.A."/>
            <person name="Cullen D."/>
        </authorList>
    </citation>
    <scope>NUCLEOTIDE SEQUENCE [LARGE SCALE GENOMIC DNA]</scope>
    <source>
        <strain evidence="2 3">11061_1 CR5-6</strain>
    </source>
</reference>
<feature type="compositionally biased region" description="Polar residues" evidence="1">
    <location>
        <begin position="198"/>
        <end position="219"/>
    </location>
</feature>
<feature type="region of interest" description="Disordered" evidence="1">
    <location>
        <begin position="148"/>
        <end position="225"/>
    </location>
</feature>
<dbReference type="STRING" id="745531.A0A0C3S9J3"/>
<protein>
    <submittedName>
        <fullName evidence="2">Uncharacterized protein</fullName>
    </submittedName>
</protein>
<dbReference type="OrthoDB" id="17927at2759"/>
<feature type="compositionally biased region" description="Low complexity" evidence="1">
    <location>
        <begin position="171"/>
        <end position="182"/>
    </location>
</feature>
<evidence type="ECO:0000313" key="2">
    <source>
        <dbReference type="EMBL" id="KIP08337.1"/>
    </source>
</evidence>
<accession>A0A0C3S9J3</accession>
<gene>
    <name evidence="2" type="ORF">PHLGIDRAFT_23578</name>
</gene>
<dbReference type="HOGENOM" id="CLU_1070021_0_0_1"/>
<dbReference type="AlphaFoldDB" id="A0A0C3S9J3"/>
<evidence type="ECO:0000256" key="1">
    <source>
        <dbReference type="SAM" id="MobiDB-lite"/>
    </source>
</evidence>
<dbReference type="Proteomes" id="UP000053257">
    <property type="component" value="Unassembled WGS sequence"/>
</dbReference>